<gene>
    <name evidence="7" type="ORF">FTW19_10410</name>
</gene>
<dbReference type="GO" id="GO:0005886">
    <property type="term" value="C:plasma membrane"/>
    <property type="evidence" value="ECO:0007669"/>
    <property type="project" value="UniProtKB-SubCell"/>
</dbReference>
<feature type="transmembrane region" description="Helical" evidence="6">
    <location>
        <begin position="138"/>
        <end position="159"/>
    </location>
</feature>
<evidence type="ECO:0000313" key="7">
    <source>
        <dbReference type="EMBL" id="QEE28377.1"/>
    </source>
</evidence>
<feature type="transmembrane region" description="Helical" evidence="6">
    <location>
        <begin position="202"/>
        <end position="219"/>
    </location>
</feature>
<feature type="transmembrane region" description="Helical" evidence="6">
    <location>
        <begin position="104"/>
        <end position="126"/>
    </location>
</feature>
<evidence type="ECO:0000256" key="2">
    <source>
        <dbReference type="ARBA" id="ARBA00022475"/>
    </source>
</evidence>
<evidence type="ECO:0000256" key="3">
    <source>
        <dbReference type="ARBA" id="ARBA00022692"/>
    </source>
</evidence>
<feature type="transmembrane region" description="Helical" evidence="6">
    <location>
        <begin position="171"/>
        <end position="190"/>
    </location>
</feature>
<evidence type="ECO:0000256" key="1">
    <source>
        <dbReference type="ARBA" id="ARBA00004651"/>
    </source>
</evidence>
<dbReference type="InterPro" id="IPR002797">
    <property type="entry name" value="Polysacc_synth"/>
</dbReference>
<feature type="transmembrane region" description="Helical" evidence="6">
    <location>
        <begin position="385"/>
        <end position="405"/>
    </location>
</feature>
<feature type="transmembrane region" description="Helical" evidence="6">
    <location>
        <begin position="354"/>
        <end position="373"/>
    </location>
</feature>
<organism evidence="7 8">
    <name type="scientific">Terriglobus albidus</name>
    <dbReference type="NCBI Taxonomy" id="1592106"/>
    <lineage>
        <taxon>Bacteria</taxon>
        <taxon>Pseudomonadati</taxon>
        <taxon>Acidobacteriota</taxon>
        <taxon>Terriglobia</taxon>
        <taxon>Terriglobales</taxon>
        <taxon>Acidobacteriaceae</taxon>
        <taxon>Terriglobus</taxon>
    </lineage>
</organism>
<dbReference type="PANTHER" id="PTHR30250">
    <property type="entry name" value="PST FAMILY PREDICTED COLANIC ACID TRANSPORTER"/>
    <property type="match status" value="1"/>
</dbReference>
<dbReference type="InterPro" id="IPR050833">
    <property type="entry name" value="Poly_Biosynth_Transport"/>
</dbReference>
<protein>
    <submittedName>
        <fullName evidence="7">Lipopolysaccharide biosynthesis protein</fullName>
    </submittedName>
</protein>
<evidence type="ECO:0000256" key="4">
    <source>
        <dbReference type="ARBA" id="ARBA00022989"/>
    </source>
</evidence>
<evidence type="ECO:0000256" key="6">
    <source>
        <dbReference type="SAM" id="Phobius"/>
    </source>
</evidence>
<name>A0A5B9EDL7_9BACT</name>
<dbReference type="EMBL" id="CP042806">
    <property type="protein sequence ID" value="QEE28377.1"/>
    <property type="molecule type" value="Genomic_DNA"/>
</dbReference>
<dbReference type="AlphaFoldDB" id="A0A5B9EDL7"/>
<feature type="transmembrane region" description="Helical" evidence="6">
    <location>
        <begin position="322"/>
        <end position="342"/>
    </location>
</feature>
<feature type="transmembrane region" description="Helical" evidence="6">
    <location>
        <begin position="74"/>
        <end position="92"/>
    </location>
</feature>
<feature type="transmembrane region" description="Helical" evidence="6">
    <location>
        <begin position="411"/>
        <end position="431"/>
    </location>
</feature>
<dbReference type="KEGG" id="talb:FTW19_10410"/>
<reference evidence="7 8" key="1">
    <citation type="submission" date="2019-08" db="EMBL/GenBank/DDBJ databases">
        <title>Complete genome sequence of Terriglobus albidus strain ORNL.</title>
        <authorList>
            <person name="Podar M."/>
        </authorList>
    </citation>
    <scope>NUCLEOTIDE SEQUENCE [LARGE SCALE GENOMIC DNA]</scope>
    <source>
        <strain evidence="7 8">ORNL</strain>
    </source>
</reference>
<dbReference type="Pfam" id="PF01943">
    <property type="entry name" value="Polysacc_synt"/>
    <property type="match status" value="1"/>
</dbReference>
<accession>A0A5B9EDL7</accession>
<keyword evidence="4 6" id="KW-1133">Transmembrane helix</keyword>
<dbReference type="OrthoDB" id="115827at2"/>
<proteinExistence type="predicted"/>
<evidence type="ECO:0000313" key="8">
    <source>
        <dbReference type="Proteomes" id="UP000321820"/>
    </source>
</evidence>
<keyword evidence="8" id="KW-1185">Reference proteome</keyword>
<evidence type="ECO:0000256" key="5">
    <source>
        <dbReference type="ARBA" id="ARBA00023136"/>
    </source>
</evidence>
<keyword evidence="3 6" id="KW-0812">Transmembrane</keyword>
<dbReference type="PANTHER" id="PTHR30250:SF11">
    <property type="entry name" value="O-ANTIGEN TRANSPORTER-RELATED"/>
    <property type="match status" value="1"/>
</dbReference>
<keyword evidence="5 6" id="KW-0472">Membrane</keyword>
<keyword evidence="2" id="KW-1003">Cell membrane</keyword>
<comment type="subcellular location">
    <subcellularLocation>
        <location evidence="1">Cell membrane</location>
        <topology evidence="1">Multi-pass membrane protein</topology>
    </subcellularLocation>
</comment>
<dbReference type="Proteomes" id="UP000321820">
    <property type="component" value="Chromosome"/>
</dbReference>
<dbReference type="RefSeq" id="WP_147647567.1">
    <property type="nucleotide sequence ID" value="NZ_CP042806.1"/>
</dbReference>
<sequence length="439" mass="48002">MSLPASSIGPEEPLPPPGKLGAMWSRGLSAASGRLTYALADQVTYSFGNMVVAAILSRHAGRSEFGTYILTQRAMDIFIQICSVFSWAPFMFRLPSTPRERQHIFLGSIVGQQVCACLVFALLLWMAGWWTAGHHYDLYANVMVPLAVTSMAILFREFTRRMYFAELRFKAAFWTEVATVGLQIAGVEFLYRVGRLHVPETLQVLSFGAGVVSLYWILTEWKTFNIRLRDVYEDFRRDLRLGGWLLGGNMISMASAQCNPWLLGAVLGPASVGAYAICESVVNIPRVALNSLQNAMAPVVARSLAKDGKTGLRQVIARYDRALLLGSAVCATGVLALGPWVARLIFKAFPDNGRLILLFLALNFIAVAATLAQSYGLTALDRAGLVFYANLAGFVVQVLLAIALVGKLNVAGVALAMLPGSIVVVIIRQIFYRREITSP</sequence>